<comment type="caution">
    <text evidence="10">The sequence shown here is derived from an EMBL/GenBank/DDBJ whole genome shotgun (WGS) entry which is preliminary data.</text>
</comment>
<keyword evidence="7 8" id="KW-0472">Membrane</keyword>
<comment type="subcellular location">
    <subcellularLocation>
        <location evidence="1 8">Cell membrane</location>
        <topology evidence="1 8">Multi-pass membrane protein</topology>
    </subcellularLocation>
</comment>
<keyword evidence="11" id="KW-1185">Reference proteome</keyword>
<keyword evidence="6 8" id="KW-1133">Transmembrane helix</keyword>
<feature type="transmembrane region" description="Helical" evidence="8">
    <location>
        <begin position="277"/>
        <end position="303"/>
    </location>
</feature>
<dbReference type="InterPro" id="IPR035906">
    <property type="entry name" value="MetI-like_sf"/>
</dbReference>
<proteinExistence type="inferred from homology"/>
<evidence type="ECO:0000256" key="4">
    <source>
        <dbReference type="ARBA" id="ARBA00022475"/>
    </source>
</evidence>
<evidence type="ECO:0000256" key="7">
    <source>
        <dbReference type="ARBA" id="ARBA00023136"/>
    </source>
</evidence>
<dbReference type="PROSITE" id="PS50928">
    <property type="entry name" value="ABC_TM1"/>
    <property type="match status" value="1"/>
</dbReference>
<keyword evidence="3 8" id="KW-0813">Transport</keyword>
<evidence type="ECO:0000256" key="1">
    <source>
        <dbReference type="ARBA" id="ARBA00004651"/>
    </source>
</evidence>
<evidence type="ECO:0000259" key="9">
    <source>
        <dbReference type="PROSITE" id="PS50928"/>
    </source>
</evidence>
<dbReference type="PANTHER" id="PTHR42929">
    <property type="entry name" value="INNER MEMBRANE ABC TRANSPORTER PERMEASE PROTEIN YDCU-RELATED-RELATED"/>
    <property type="match status" value="1"/>
</dbReference>
<keyword evidence="5 8" id="KW-0812">Transmembrane</keyword>
<comment type="similarity">
    <text evidence="2">Belongs to the binding-protein-dependent transport system permease family. CysTW subfamily.</text>
</comment>
<dbReference type="GO" id="GO:0055085">
    <property type="term" value="P:transmembrane transport"/>
    <property type="evidence" value="ECO:0007669"/>
    <property type="project" value="InterPro"/>
</dbReference>
<feature type="domain" description="ABC transmembrane type-1" evidence="9">
    <location>
        <begin position="193"/>
        <end position="402"/>
    </location>
</feature>
<protein>
    <submittedName>
        <fullName evidence="10">ABC transporter permease subunit</fullName>
    </submittedName>
</protein>
<dbReference type="RefSeq" id="WP_152808638.1">
    <property type="nucleotide sequence ID" value="NZ_WHNW01000001.1"/>
</dbReference>
<keyword evidence="4" id="KW-1003">Cell membrane</keyword>
<gene>
    <name evidence="10" type="ORF">GCU85_01560</name>
</gene>
<feature type="transmembrane region" description="Helical" evidence="8">
    <location>
        <begin position="324"/>
        <end position="346"/>
    </location>
</feature>
<reference evidence="10 11" key="1">
    <citation type="submission" date="2019-10" db="EMBL/GenBank/DDBJ databases">
        <title>Cardiobacteriales fam. a chemoheterotrophic member of the order Cardiobacteriales, and proposal of Cardiobacteriales fam. nov.</title>
        <authorList>
            <person name="Wang C."/>
        </authorList>
    </citation>
    <scope>NUCLEOTIDE SEQUENCE [LARGE SCALE GENOMIC DNA]</scope>
    <source>
        <strain evidence="10 11">ML27</strain>
    </source>
</reference>
<dbReference type="AlphaFoldDB" id="A0A6N7ESA3"/>
<feature type="transmembrane region" description="Helical" evidence="8">
    <location>
        <begin position="28"/>
        <end position="52"/>
    </location>
</feature>
<dbReference type="InterPro" id="IPR000515">
    <property type="entry name" value="MetI-like"/>
</dbReference>
<feature type="transmembrane region" description="Helical" evidence="8">
    <location>
        <begin position="228"/>
        <end position="251"/>
    </location>
</feature>
<feature type="transmembrane region" description="Helical" evidence="8">
    <location>
        <begin position="352"/>
        <end position="371"/>
    </location>
</feature>
<dbReference type="SUPFAM" id="SSF161098">
    <property type="entry name" value="MetI-like"/>
    <property type="match status" value="1"/>
</dbReference>
<evidence type="ECO:0000313" key="11">
    <source>
        <dbReference type="Proteomes" id="UP000471298"/>
    </source>
</evidence>
<evidence type="ECO:0000256" key="5">
    <source>
        <dbReference type="ARBA" id="ARBA00022692"/>
    </source>
</evidence>
<dbReference type="Gene3D" id="1.10.3720.10">
    <property type="entry name" value="MetI-like"/>
    <property type="match status" value="1"/>
</dbReference>
<dbReference type="FunCoup" id="A0A6N7ESA3">
    <property type="interactions" value="142"/>
</dbReference>
<evidence type="ECO:0000313" key="10">
    <source>
        <dbReference type="EMBL" id="MPV85421.1"/>
    </source>
</evidence>
<evidence type="ECO:0000256" key="6">
    <source>
        <dbReference type="ARBA" id="ARBA00022989"/>
    </source>
</evidence>
<dbReference type="InParanoid" id="A0A6N7ESA3"/>
<dbReference type="Proteomes" id="UP000471298">
    <property type="component" value="Unassembled WGS sequence"/>
</dbReference>
<evidence type="ECO:0000256" key="8">
    <source>
        <dbReference type="RuleBase" id="RU363032"/>
    </source>
</evidence>
<dbReference type="PANTHER" id="PTHR42929:SF5">
    <property type="entry name" value="ABC TRANSPORTER PERMEASE PROTEIN"/>
    <property type="match status" value="1"/>
</dbReference>
<dbReference type="EMBL" id="WHNW01000001">
    <property type="protein sequence ID" value="MPV85421.1"/>
    <property type="molecule type" value="Genomic_DNA"/>
</dbReference>
<feature type="transmembrane region" description="Helical" evidence="8">
    <location>
        <begin position="383"/>
        <end position="402"/>
    </location>
</feature>
<name>A0A6N7ESA3_9GAMM</name>
<dbReference type="CDD" id="cd06261">
    <property type="entry name" value="TM_PBP2"/>
    <property type="match status" value="1"/>
</dbReference>
<evidence type="ECO:0000256" key="2">
    <source>
        <dbReference type="ARBA" id="ARBA00007069"/>
    </source>
</evidence>
<sequence length="414" mass="46648">MADTLTTASGVSLEKALKRADSKARRRAFLLVLPLLLFLLITFIGPIASMIWRSVYNPEVHDYLPNTAAALENWEGEQLPDEAVYAALYEDIKIGQENRTIGRVAGRLNRELPGTRGLMMGAARNFEEFNAPYKESFIAADEDWGDVRFWKLVKRETGLFTISYYLLAMDKEYNLDGEIVDRDEKYQIYGKLFKRTFFMSALITFLCIVLAYPISYLMAILPLRKSNLLMILVLLPFWTSLLVRTSAWIVLLQSQGVVNDLLVWSGLINNESRLQMIYNATGTTIAMVHILLPFVVLPLYSVMKTIQPSYMRAAISMGAHPFVAWWRIYFPLTLPGLAAGVILVFIIAIGYYITPALVGGQTGIFISNLIADNMRGTTAQLKLALSLASLLLIAVMILYWLFNKLVGVDRLKFG</sequence>
<dbReference type="Pfam" id="PF00528">
    <property type="entry name" value="BPD_transp_1"/>
    <property type="match status" value="1"/>
</dbReference>
<dbReference type="GO" id="GO:0005886">
    <property type="term" value="C:plasma membrane"/>
    <property type="evidence" value="ECO:0007669"/>
    <property type="project" value="UniProtKB-SubCell"/>
</dbReference>
<organism evidence="10 11">
    <name type="scientific">Ostreibacterium oceani</name>
    <dbReference type="NCBI Taxonomy" id="2654998"/>
    <lineage>
        <taxon>Bacteria</taxon>
        <taxon>Pseudomonadati</taxon>
        <taxon>Pseudomonadota</taxon>
        <taxon>Gammaproteobacteria</taxon>
        <taxon>Cardiobacteriales</taxon>
        <taxon>Ostreibacteriaceae</taxon>
        <taxon>Ostreibacterium</taxon>
    </lineage>
</organism>
<accession>A0A6N7ESA3</accession>
<evidence type="ECO:0000256" key="3">
    <source>
        <dbReference type="ARBA" id="ARBA00022448"/>
    </source>
</evidence>
<feature type="transmembrane region" description="Helical" evidence="8">
    <location>
        <begin position="197"/>
        <end position="221"/>
    </location>
</feature>